<keyword evidence="3" id="KW-1133">Transmembrane helix</keyword>
<keyword evidence="5" id="KW-0808">Transferase</keyword>
<dbReference type="Pfam" id="PF13188">
    <property type="entry name" value="PAS_8"/>
    <property type="match status" value="1"/>
</dbReference>
<dbReference type="Gene3D" id="3.30.70.270">
    <property type="match status" value="1"/>
</dbReference>
<sequence length="552" mass="62173">MSDCSWSSWQWSPEVSLALAVWVGIGGLIVWIARQSNFPGKYSFMLTHAASLWWILAAAAELAAQLPGCKMFLAAMAWPGIVLMPSLWALFLWQYVNSDYRLPKASTLARVSIAPFIFWALALTNPWHHLFYTAASAPVSSEPGAPIAYQHGPLFYMAAIYVYGFMLASTGILLHAALGSNGLYRRHYLAFVLVTLIPWAANISYVFFQRSLFGFDPTPFTFALSLAAFIWLIRRAQLFDVIPLARHLLLEALPDPVLVIDRQNRVVDANPAALQLADLPKPWQARAVRDWPGFGSALGELINSENDSPVSILKLEPDRFYEARVMAIKHRQRRQAQTLGKMIYLREITDQHKAQLQLSRALALSKERLRTISQLHEELQAQAIRDPLTRLYNRRFLDELFTRELRRAERDQAPLALAVIDIDHFKALNDRYGHPVGDEVLVYIGEFLRTQLRESDGIFRIGGEEFLVILPGLTTEQAQQRMSYICQRFAQKPITTREGFVSASFSGGVAAFPSEGHHFQALMDKADAALYQAKAEGRNRIVRASNGAYAKP</sequence>
<feature type="transmembrane region" description="Helical" evidence="3">
    <location>
        <begin position="15"/>
        <end position="33"/>
    </location>
</feature>
<comment type="catalytic activity">
    <reaction evidence="2">
        <text>2 GTP = 3',3'-c-di-GMP + 2 diphosphate</text>
        <dbReference type="Rhea" id="RHEA:24898"/>
        <dbReference type="ChEBI" id="CHEBI:33019"/>
        <dbReference type="ChEBI" id="CHEBI:37565"/>
        <dbReference type="ChEBI" id="CHEBI:58805"/>
        <dbReference type="EC" id="2.7.7.65"/>
    </reaction>
</comment>
<dbReference type="CDD" id="cd01949">
    <property type="entry name" value="GGDEF"/>
    <property type="match status" value="1"/>
</dbReference>
<dbReference type="PANTHER" id="PTHR45138:SF9">
    <property type="entry name" value="DIGUANYLATE CYCLASE DGCM-RELATED"/>
    <property type="match status" value="1"/>
</dbReference>
<organism evidence="5 6">
    <name type="scientific">Gilvimarinus algae</name>
    <dbReference type="NCBI Taxonomy" id="3058037"/>
    <lineage>
        <taxon>Bacteria</taxon>
        <taxon>Pseudomonadati</taxon>
        <taxon>Pseudomonadota</taxon>
        <taxon>Gammaproteobacteria</taxon>
        <taxon>Cellvibrionales</taxon>
        <taxon>Cellvibrionaceae</taxon>
        <taxon>Gilvimarinus</taxon>
    </lineage>
</organism>
<dbReference type="RefSeq" id="WP_302714230.1">
    <property type="nucleotide sequence ID" value="NZ_JAULRT010000062.1"/>
</dbReference>
<feature type="transmembrane region" description="Helical" evidence="3">
    <location>
        <begin position="45"/>
        <end position="66"/>
    </location>
</feature>
<evidence type="ECO:0000256" key="1">
    <source>
        <dbReference type="ARBA" id="ARBA00012528"/>
    </source>
</evidence>
<dbReference type="InterPro" id="IPR031621">
    <property type="entry name" value="HisKA_7TM"/>
</dbReference>
<dbReference type="Gene3D" id="3.30.450.20">
    <property type="entry name" value="PAS domain"/>
    <property type="match status" value="1"/>
</dbReference>
<keyword evidence="3" id="KW-0812">Transmembrane</keyword>
<dbReference type="InterPro" id="IPR043128">
    <property type="entry name" value="Rev_trsase/Diguanyl_cyclase"/>
</dbReference>
<dbReference type="Pfam" id="PF00990">
    <property type="entry name" value="GGDEF"/>
    <property type="match status" value="1"/>
</dbReference>
<comment type="caution">
    <text evidence="5">The sequence shown here is derived from an EMBL/GenBank/DDBJ whole genome shotgun (WGS) entry which is preliminary data.</text>
</comment>
<feature type="transmembrane region" description="Helical" evidence="3">
    <location>
        <begin position="154"/>
        <end position="176"/>
    </location>
</feature>
<gene>
    <name evidence="5" type="ORF">QWI16_14810</name>
</gene>
<feature type="transmembrane region" description="Helical" evidence="3">
    <location>
        <begin position="188"/>
        <end position="208"/>
    </location>
</feature>
<dbReference type="InterPro" id="IPR000014">
    <property type="entry name" value="PAS"/>
</dbReference>
<reference evidence="5" key="1">
    <citation type="submission" date="2023-07" db="EMBL/GenBank/DDBJ databases">
        <title>Gilvimarinus algae sp. nov., isolated from the surface of Kelp.</title>
        <authorList>
            <person name="Sun Y.Y."/>
            <person name="Gong Y."/>
            <person name="Du Z.J."/>
        </authorList>
    </citation>
    <scope>NUCLEOTIDE SEQUENCE</scope>
    <source>
        <strain evidence="5">SDUM040014</strain>
    </source>
</reference>
<feature type="domain" description="GGDEF" evidence="4">
    <location>
        <begin position="413"/>
        <end position="546"/>
    </location>
</feature>
<dbReference type="GO" id="GO:0016301">
    <property type="term" value="F:kinase activity"/>
    <property type="evidence" value="ECO:0007669"/>
    <property type="project" value="UniProtKB-KW"/>
</dbReference>
<evidence type="ECO:0000256" key="2">
    <source>
        <dbReference type="ARBA" id="ARBA00034247"/>
    </source>
</evidence>
<feature type="transmembrane region" description="Helical" evidence="3">
    <location>
        <begin position="72"/>
        <end position="96"/>
    </location>
</feature>
<proteinExistence type="predicted"/>
<dbReference type="InterPro" id="IPR000160">
    <property type="entry name" value="GGDEF_dom"/>
</dbReference>
<feature type="transmembrane region" description="Helical" evidence="3">
    <location>
        <begin position="108"/>
        <end position="127"/>
    </location>
</feature>
<dbReference type="SUPFAM" id="SSF55073">
    <property type="entry name" value="Nucleotide cyclase"/>
    <property type="match status" value="1"/>
</dbReference>
<evidence type="ECO:0000313" key="6">
    <source>
        <dbReference type="Proteomes" id="UP001168380"/>
    </source>
</evidence>
<keyword evidence="5" id="KW-0418">Kinase</keyword>
<dbReference type="PANTHER" id="PTHR45138">
    <property type="entry name" value="REGULATORY COMPONENTS OF SENSORY TRANSDUCTION SYSTEM"/>
    <property type="match status" value="1"/>
</dbReference>
<dbReference type="InterPro" id="IPR050469">
    <property type="entry name" value="Diguanylate_Cyclase"/>
</dbReference>
<dbReference type="EC" id="2.7.7.65" evidence="1"/>
<evidence type="ECO:0000313" key="5">
    <source>
        <dbReference type="EMBL" id="MDO3383449.1"/>
    </source>
</evidence>
<accession>A0ABT8TH75</accession>
<dbReference type="Proteomes" id="UP001168380">
    <property type="component" value="Unassembled WGS sequence"/>
</dbReference>
<dbReference type="PROSITE" id="PS50887">
    <property type="entry name" value="GGDEF"/>
    <property type="match status" value="1"/>
</dbReference>
<dbReference type="EMBL" id="JAULRT010000062">
    <property type="protein sequence ID" value="MDO3383449.1"/>
    <property type="molecule type" value="Genomic_DNA"/>
</dbReference>
<dbReference type="SMART" id="SM00267">
    <property type="entry name" value="GGDEF"/>
    <property type="match status" value="1"/>
</dbReference>
<keyword evidence="3" id="KW-0472">Membrane</keyword>
<keyword evidence="6" id="KW-1185">Reference proteome</keyword>
<name>A0ABT8TH75_9GAMM</name>
<evidence type="ECO:0000256" key="3">
    <source>
        <dbReference type="SAM" id="Phobius"/>
    </source>
</evidence>
<evidence type="ECO:0000259" key="4">
    <source>
        <dbReference type="PROSITE" id="PS50887"/>
    </source>
</evidence>
<dbReference type="NCBIfam" id="TIGR00254">
    <property type="entry name" value="GGDEF"/>
    <property type="match status" value="1"/>
</dbReference>
<dbReference type="InterPro" id="IPR029787">
    <property type="entry name" value="Nucleotide_cyclase"/>
</dbReference>
<protein>
    <recommendedName>
        <fullName evidence="1">diguanylate cyclase</fullName>
        <ecNumber evidence="1">2.7.7.65</ecNumber>
    </recommendedName>
</protein>
<dbReference type="Pfam" id="PF16927">
    <property type="entry name" value="HisKA_7TM"/>
    <property type="match status" value="1"/>
</dbReference>